<evidence type="ECO:0000313" key="2">
    <source>
        <dbReference type="Proteomes" id="UP000218334"/>
    </source>
</evidence>
<dbReference type="AlphaFoldDB" id="A0A2H3BM99"/>
<evidence type="ECO:0000313" key="1">
    <source>
        <dbReference type="EMBL" id="PBK65697.1"/>
    </source>
</evidence>
<proteinExistence type="predicted"/>
<sequence length="216" mass="25207">MSSQVPVLPVEIIELILATLWSSSDLNVRERLLFMKSSLYVCQTWHFSFLRISLTDVHIVSTPYLVYILHLLDRVFTSDLAVRRVTLLCHNVSTHTHTSCLSFILPPNVEQLDMLFSYDTAEIPFDQDPCHRFYSEHHYYRPEFYSPDRLNDYESMFVMPYIHRLTIYGANPAMVRRTIMLLPALETLHTDIDLTVFEAGFDAANVRPTEGHMYEI</sequence>
<protein>
    <recommendedName>
        <fullName evidence="3">F-box domain-containing protein</fullName>
    </recommendedName>
</protein>
<gene>
    <name evidence="1" type="ORF">ARMSODRAFT_1022138</name>
</gene>
<accession>A0A2H3BM99</accession>
<reference evidence="2" key="1">
    <citation type="journal article" date="2017" name="Nat. Ecol. Evol.">
        <title>Genome expansion and lineage-specific genetic innovations in the forest pathogenic fungi Armillaria.</title>
        <authorList>
            <person name="Sipos G."/>
            <person name="Prasanna A.N."/>
            <person name="Walter M.C."/>
            <person name="O'Connor E."/>
            <person name="Balint B."/>
            <person name="Krizsan K."/>
            <person name="Kiss B."/>
            <person name="Hess J."/>
            <person name="Varga T."/>
            <person name="Slot J."/>
            <person name="Riley R."/>
            <person name="Boka B."/>
            <person name="Rigling D."/>
            <person name="Barry K."/>
            <person name="Lee J."/>
            <person name="Mihaltcheva S."/>
            <person name="LaButti K."/>
            <person name="Lipzen A."/>
            <person name="Waldron R."/>
            <person name="Moloney N.M."/>
            <person name="Sperisen C."/>
            <person name="Kredics L."/>
            <person name="Vagvoelgyi C."/>
            <person name="Patrignani A."/>
            <person name="Fitzpatrick D."/>
            <person name="Nagy I."/>
            <person name="Doyle S."/>
            <person name="Anderson J.B."/>
            <person name="Grigoriev I.V."/>
            <person name="Gueldener U."/>
            <person name="Muensterkoetter M."/>
            <person name="Nagy L.G."/>
        </authorList>
    </citation>
    <scope>NUCLEOTIDE SEQUENCE [LARGE SCALE GENOMIC DNA]</scope>
    <source>
        <strain evidence="2">28-4</strain>
    </source>
</reference>
<dbReference type="Proteomes" id="UP000218334">
    <property type="component" value="Unassembled WGS sequence"/>
</dbReference>
<name>A0A2H3BM99_9AGAR</name>
<organism evidence="1 2">
    <name type="scientific">Armillaria solidipes</name>
    <dbReference type="NCBI Taxonomy" id="1076256"/>
    <lineage>
        <taxon>Eukaryota</taxon>
        <taxon>Fungi</taxon>
        <taxon>Dikarya</taxon>
        <taxon>Basidiomycota</taxon>
        <taxon>Agaricomycotina</taxon>
        <taxon>Agaricomycetes</taxon>
        <taxon>Agaricomycetidae</taxon>
        <taxon>Agaricales</taxon>
        <taxon>Marasmiineae</taxon>
        <taxon>Physalacriaceae</taxon>
        <taxon>Armillaria</taxon>
    </lineage>
</organism>
<keyword evidence="2" id="KW-1185">Reference proteome</keyword>
<evidence type="ECO:0008006" key="3">
    <source>
        <dbReference type="Google" id="ProtNLM"/>
    </source>
</evidence>
<dbReference type="EMBL" id="KZ293444">
    <property type="protein sequence ID" value="PBK65697.1"/>
    <property type="molecule type" value="Genomic_DNA"/>
</dbReference>